<protein>
    <recommendedName>
        <fullName evidence="3">Methyltransferase type 12</fullName>
    </recommendedName>
</protein>
<comment type="caution">
    <text evidence="1">The sequence shown here is derived from an EMBL/GenBank/DDBJ whole genome shotgun (WGS) entry which is preliminary data.</text>
</comment>
<accession>A0A2T0ZZL3</accession>
<evidence type="ECO:0008006" key="3">
    <source>
        <dbReference type="Google" id="ProtNLM"/>
    </source>
</evidence>
<proteinExistence type="predicted"/>
<organism evidence="1 2">
    <name type="scientific">Antricoccus suffuscus</name>
    <dbReference type="NCBI Taxonomy" id="1629062"/>
    <lineage>
        <taxon>Bacteria</taxon>
        <taxon>Bacillati</taxon>
        <taxon>Actinomycetota</taxon>
        <taxon>Actinomycetes</taxon>
        <taxon>Geodermatophilales</taxon>
        <taxon>Antricoccaceae</taxon>
        <taxon>Antricoccus</taxon>
    </lineage>
</organism>
<evidence type="ECO:0000313" key="2">
    <source>
        <dbReference type="Proteomes" id="UP000237752"/>
    </source>
</evidence>
<sequence>MVQEAKMTDQYRTDGKARFDDIYDMPDPRAYFDALGPLNYDIPQQAMPIFTRLLERHRARFSAGAGVLDLCCSYGINAALMRSDLTLNDLTSHYTDPSVANLSPEEMARADREFFAQHRRPNGPRTIGLDAARNAVSYACQAGLLDSGLAEDLENNEPSSQFAETIEGVELITTTGGVGYITDRTFGRILQALPEDSTPWVAAFVLRMYSYDEIAIRLAEHGLVTEQLPGVTFHQREFASDEERDSTLRAVRARGLDTADIEEKGSYYATLFLSRPAADVDAEPIEKLLGDITTAR</sequence>
<dbReference type="Proteomes" id="UP000237752">
    <property type="component" value="Unassembled WGS sequence"/>
</dbReference>
<evidence type="ECO:0000313" key="1">
    <source>
        <dbReference type="EMBL" id="PRZ41793.1"/>
    </source>
</evidence>
<gene>
    <name evidence="1" type="ORF">CLV47_108152</name>
</gene>
<keyword evidence="2" id="KW-1185">Reference proteome</keyword>
<dbReference type="EMBL" id="PVUE01000008">
    <property type="protein sequence ID" value="PRZ41793.1"/>
    <property type="molecule type" value="Genomic_DNA"/>
</dbReference>
<name>A0A2T0ZZL3_9ACTN</name>
<reference evidence="1 2" key="1">
    <citation type="submission" date="2018-03" db="EMBL/GenBank/DDBJ databases">
        <title>Genomic Encyclopedia of Archaeal and Bacterial Type Strains, Phase II (KMG-II): from individual species to whole genera.</title>
        <authorList>
            <person name="Goeker M."/>
        </authorList>
    </citation>
    <scope>NUCLEOTIDE SEQUENCE [LARGE SCALE GENOMIC DNA]</scope>
    <source>
        <strain evidence="1 2">DSM 100065</strain>
    </source>
</reference>
<dbReference type="OrthoDB" id="7055571at2"/>
<dbReference type="AlphaFoldDB" id="A0A2T0ZZL3"/>